<keyword evidence="2" id="KW-1185">Reference proteome</keyword>
<comment type="caution">
    <text evidence="1">The sequence shown here is derived from an EMBL/GenBank/DDBJ whole genome shotgun (WGS) entry which is preliminary data.</text>
</comment>
<organism evidence="1 2">
    <name type="scientific">Thelephora ganbajun</name>
    <name type="common">Ganba fungus</name>
    <dbReference type="NCBI Taxonomy" id="370292"/>
    <lineage>
        <taxon>Eukaryota</taxon>
        <taxon>Fungi</taxon>
        <taxon>Dikarya</taxon>
        <taxon>Basidiomycota</taxon>
        <taxon>Agaricomycotina</taxon>
        <taxon>Agaricomycetes</taxon>
        <taxon>Thelephorales</taxon>
        <taxon>Thelephoraceae</taxon>
        <taxon>Thelephora</taxon>
    </lineage>
</organism>
<reference evidence="1" key="2">
    <citation type="journal article" date="2020" name="Nat. Commun.">
        <title>Large-scale genome sequencing of mycorrhizal fungi provides insights into the early evolution of symbiotic traits.</title>
        <authorList>
            <person name="Miyauchi S."/>
            <person name="Kiss E."/>
            <person name="Kuo A."/>
            <person name="Drula E."/>
            <person name="Kohler A."/>
            <person name="Sanchez-Garcia M."/>
            <person name="Morin E."/>
            <person name="Andreopoulos B."/>
            <person name="Barry K.W."/>
            <person name="Bonito G."/>
            <person name="Buee M."/>
            <person name="Carver A."/>
            <person name="Chen C."/>
            <person name="Cichocki N."/>
            <person name="Clum A."/>
            <person name="Culley D."/>
            <person name="Crous P.W."/>
            <person name="Fauchery L."/>
            <person name="Girlanda M."/>
            <person name="Hayes R.D."/>
            <person name="Keri Z."/>
            <person name="LaButti K."/>
            <person name="Lipzen A."/>
            <person name="Lombard V."/>
            <person name="Magnuson J."/>
            <person name="Maillard F."/>
            <person name="Murat C."/>
            <person name="Nolan M."/>
            <person name="Ohm R.A."/>
            <person name="Pangilinan J."/>
            <person name="Pereira M.F."/>
            <person name="Perotto S."/>
            <person name="Peter M."/>
            <person name="Pfister S."/>
            <person name="Riley R."/>
            <person name="Sitrit Y."/>
            <person name="Stielow J.B."/>
            <person name="Szollosi G."/>
            <person name="Zifcakova L."/>
            <person name="Stursova M."/>
            <person name="Spatafora J.W."/>
            <person name="Tedersoo L."/>
            <person name="Vaario L.M."/>
            <person name="Yamada A."/>
            <person name="Yan M."/>
            <person name="Wang P."/>
            <person name="Xu J."/>
            <person name="Bruns T."/>
            <person name="Baldrian P."/>
            <person name="Vilgalys R."/>
            <person name="Dunand C."/>
            <person name="Henrissat B."/>
            <person name="Grigoriev I.V."/>
            <person name="Hibbett D."/>
            <person name="Nagy L.G."/>
            <person name="Martin F.M."/>
        </authorList>
    </citation>
    <scope>NUCLEOTIDE SEQUENCE</scope>
    <source>
        <strain evidence="1">P2</strain>
    </source>
</reference>
<proteinExistence type="predicted"/>
<sequence length="226" mass="24882">MRTHHYFPSDSFLTSPHLLPHVRFTFLKPTRHGLLVLDDSKNSFRTEYVRGQPCFGDHRTKGAHDPASSQTMKGSSPCIPIGEGAPSAPTQRTNSRRLSMSIQRHDGGLSICRSTGVARFAYVSLPSLRLVHGPIVFHAPGVLVNSQIDDPRCGGNRPPADREESDTRTKVEPPGIHLEFWLRGGTNLVSGISKDFPGEELIVDKATIDGGSIVKDRRMLNVQVQI</sequence>
<dbReference type="Proteomes" id="UP000886501">
    <property type="component" value="Unassembled WGS sequence"/>
</dbReference>
<accession>A0ACB6Z7V6</accession>
<evidence type="ECO:0000313" key="1">
    <source>
        <dbReference type="EMBL" id="KAF9645726.1"/>
    </source>
</evidence>
<protein>
    <submittedName>
        <fullName evidence="1">Uncharacterized protein</fullName>
    </submittedName>
</protein>
<gene>
    <name evidence="1" type="ORF">BDM02DRAFT_470884</name>
</gene>
<name>A0ACB6Z7V6_THEGA</name>
<reference evidence="1" key="1">
    <citation type="submission" date="2019-10" db="EMBL/GenBank/DDBJ databases">
        <authorList>
            <consortium name="DOE Joint Genome Institute"/>
            <person name="Kuo A."/>
            <person name="Miyauchi S."/>
            <person name="Kiss E."/>
            <person name="Drula E."/>
            <person name="Kohler A."/>
            <person name="Sanchez-Garcia M."/>
            <person name="Andreopoulos B."/>
            <person name="Barry K.W."/>
            <person name="Bonito G."/>
            <person name="Buee M."/>
            <person name="Carver A."/>
            <person name="Chen C."/>
            <person name="Cichocki N."/>
            <person name="Clum A."/>
            <person name="Culley D."/>
            <person name="Crous P.W."/>
            <person name="Fauchery L."/>
            <person name="Girlanda M."/>
            <person name="Hayes R."/>
            <person name="Keri Z."/>
            <person name="Labutti K."/>
            <person name="Lipzen A."/>
            <person name="Lombard V."/>
            <person name="Magnuson J."/>
            <person name="Maillard F."/>
            <person name="Morin E."/>
            <person name="Murat C."/>
            <person name="Nolan M."/>
            <person name="Ohm R."/>
            <person name="Pangilinan J."/>
            <person name="Pereira M."/>
            <person name="Perotto S."/>
            <person name="Peter M."/>
            <person name="Riley R."/>
            <person name="Sitrit Y."/>
            <person name="Stielow B."/>
            <person name="Szollosi G."/>
            <person name="Zifcakova L."/>
            <person name="Stursova M."/>
            <person name="Spatafora J.W."/>
            <person name="Tedersoo L."/>
            <person name="Vaario L.-M."/>
            <person name="Yamada A."/>
            <person name="Yan M."/>
            <person name="Wang P."/>
            <person name="Xu J."/>
            <person name="Bruns T."/>
            <person name="Baldrian P."/>
            <person name="Vilgalys R."/>
            <person name="Henrissat B."/>
            <person name="Grigoriev I.V."/>
            <person name="Hibbett D."/>
            <person name="Nagy L.G."/>
            <person name="Martin F.M."/>
        </authorList>
    </citation>
    <scope>NUCLEOTIDE SEQUENCE</scope>
    <source>
        <strain evidence="1">P2</strain>
    </source>
</reference>
<evidence type="ECO:0000313" key="2">
    <source>
        <dbReference type="Proteomes" id="UP000886501"/>
    </source>
</evidence>
<dbReference type="EMBL" id="MU118080">
    <property type="protein sequence ID" value="KAF9645726.1"/>
    <property type="molecule type" value="Genomic_DNA"/>
</dbReference>